<feature type="compositionally biased region" description="Low complexity" evidence="1">
    <location>
        <begin position="54"/>
        <end position="65"/>
    </location>
</feature>
<dbReference type="Proteomes" id="UP001156398">
    <property type="component" value="Unassembled WGS sequence"/>
</dbReference>
<dbReference type="EMBL" id="JAAGKO020000001">
    <property type="protein sequence ID" value="MDI5961149.1"/>
    <property type="molecule type" value="Genomic_DNA"/>
</dbReference>
<keyword evidence="2" id="KW-1133">Transmembrane helix</keyword>
<comment type="caution">
    <text evidence="3">The sequence shown here is derived from an EMBL/GenBank/DDBJ whole genome shotgun (WGS) entry which is preliminary data.</text>
</comment>
<dbReference type="RefSeq" id="WP_282704342.1">
    <property type="nucleotide sequence ID" value="NZ_JAAGKO020000001.1"/>
</dbReference>
<feature type="transmembrane region" description="Helical" evidence="2">
    <location>
        <begin position="214"/>
        <end position="232"/>
    </location>
</feature>
<evidence type="ECO:0000256" key="1">
    <source>
        <dbReference type="SAM" id="MobiDB-lite"/>
    </source>
</evidence>
<keyword evidence="2" id="KW-0812">Transmembrane</keyword>
<evidence type="ECO:0000313" key="3">
    <source>
        <dbReference type="EMBL" id="MDI5961149.1"/>
    </source>
</evidence>
<feature type="region of interest" description="Disordered" evidence="1">
    <location>
        <begin position="1"/>
        <end position="101"/>
    </location>
</feature>
<evidence type="ECO:0008006" key="5">
    <source>
        <dbReference type="Google" id="ProtNLM"/>
    </source>
</evidence>
<evidence type="ECO:0000256" key="2">
    <source>
        <dbReference type="SAM" id="Phobius"/>
    </source>
</evidence>
<organism evidence="3 4">
    <name type="scientific">Streptantibioticus silvisoli</name>
    <dbReference type="NCBI Taxonomy" id="2705255"/>
    <lineage>
        <taxon>Bacteria</taxon>
        <taxon>Bacillati</taxon>
        <taxon>Actinomycetota</taxon>
        <taxon>Actinomycetes</taxon>
        <taxon>Kitasatosporales</taxon>
        <taxon>Streptomycetaceae</taxon>
        <taxon>Streptantibioticus</taxon>
    </lineage>
</organism>
<protein>
    <recommendedName>
        <fullName evidence="5">Ig-like domain-containing protein</fullName>
    </recommendedName>
</protein>
<keyword evidence="4" id="KW-1185">Reference proteome</keyword>
<name>A0ABT6VRP4_9ACTN</name>
<sequence>MNSQEEQPTWRLHKPKSAPAPDTTTLRLGDAPATSQSWTAVPLVADDAPEPANSSPDVVTVDVTPAPTRSLDGVGADGSTRSPAGAGADVPTRSFADPGADVPTRWLGEAGADVPTRSLPRPGADVFTRAEPEPRRDVLTTVREEVTGPVRTAPSPTVPIGVTRPESGRTPPESAGAPPTVIRFGPGVPAPETAAIAAVWHGASPPAPRRRRRTGYLTGALVVLAVIALLLWQRQGPALALRSVAVSAPSGTLACGGTEEVVGTVRTNGRAGTLRYRWHRSDGTDTGPTTQHVAAGPTTLRLPLRWTFVGHGTFHATASLDVISPDPRTASVSFTYDCR</sequence>
<feature type="region of interest" description="Disordered" evidence="1">
    <location>
        <begin position="149"/>
        <end position="178"/>
    </location>
</feature>
<proteinExistence type="predicted"/>
<keyword evidence="2" id="KW-0472">Membrane</keyword>
<gene>
    <name evidence="3" type="ORF">POF43_000155</name>
</gene>
<reference evidence="3 4" key="1">
    <citation type="submission" date="2023-05" db="EMBL/GenBank/DDBJ databases">
        <title>Streptantibioticus silvisoli sp. nov., acidotolerant actinomycetes 1 from pine litter.</title>
        <authorList>
            <person name="Swiecimska M."/>
            <person name="Golinska P."/>
            <person name="Sangal V."/>
            <person name="Wachnowicz B."/>
            <person name="Goodfellow M."/>
        </authorList>
    </citation>
    <scope>NUCLEOTIDE SEQUENCE [LARGE SCALE GENOMIC DNA]</scope>
    <source>
        <strain evidence="3 4">SL54</strain>
    </source>
</reference>
<evidence type="ECO:0000313" key="4">
    <source>
        <dbReference type="Proteomes" id="UP001156398"/>
    </source>
</evidence>
<accession>A0ABT6VRP4</accession>